<dbReference type="PANTHER" id="PTHR12868:SF0">
    <property type="entry name" value="NADH DEHYDROGENASE [UBIQUINONE] 1 BETA SUBCOMPLEX SUBUNIT 9"/>
    <property type="match status" value="1"/>
</dbReference>
<comment type="subcellular location">
    <subcellularLocation>
        <location evidence="2">Mitochondrion inner membrane</location>
        <topology evidence="2">Peripheral membrane protein</topology>
        <orientation evidence="2">Matrix side</orientation>
    </subcellularLocation>
</comment>
<evidence type="ECO:0000256" key="6">
    <source>
        <dbReference type="ARBA" id="ARBA00022448"/>
    </source>
</evidence>
<evidence type="ECO:0000256" key="2">
    <source>
        <dbReference type="ARBA" id="ARBA00004443"/>
    </source>
</evidence>
<keyword evidence="6" id="KW-0813">Transport</keyword>
<dbReference type="GO" id="GO:0005743">
    <property type="term" value="C:mitochondrial inner membrane"/>
    <property type="evidence" value="ECO:0007669"/>
    <property type="project" value="UniProtKB-SubCell"/>
</dbReference>
<dbReference type="GO" id="GO:0006120">
    <property type="term" value="P:mitochondrial electron transport, NADH to ubiquinone"/>
    <property type="evidence" value="ECO:0007669"/>
    <property type="project" value="InterPro"/>
</dbReference>
<evidence type="ECO:0000256" key="15">
    <source>
        <dbReference type="ARBA" id="ARBA00032528"/>
    </source>
</evidence>
<dbReference type="OMA" id="KWERNAP"/>
<keyword evidence="10" id="KW-0249">Electron transport</keyword>
<evidence type="ECO:0000256" key="8">
    <source>
        <dbReference type="ARBA" id="ARBA00022660"/>
    </source>
</evidence>
<keyword evidence="8" id="KW-0679">Respiratory chain</keyword>
<comment type="subunit">
    <text evidence="4">Mammalian complex I is composed of 45 different subunits.</text>
</comment>
<evidence type="ECO:0000256" key="5">
    <source>
        <dbReference type="ARBA" id="ARBA00018684"/>
    </source>
</evidence>
<dbReference type="VEuPathDB" id="FungiDB:AMAG_01346"/>
<evidence type="ECO:0000256" key="3">
    <source>
        <dbReference type="ARBA" id="ARBA00009508"/>
    </source>
</evidence>
<dbReference type="EMBL" id="GG745329">
    <property type="protein sequence ID" value="KNE55454.1"/>
    <property type="molecule type" value="Genomic_DNA"/>
</dbReference>
<evidence type="ECO:0000256" key="11">
    <source>
        <dbReference type="ARBA" id="ARBA00022990"/>
    </source>
</evidence>
<evidence type="ECO:0000256" key="1">
    <source>
        <dbReference type="ARBA" id="ARBA00002920"/>
    </source>
</evidence>
<organism evidence="17 18">
    <name type="scientific">Allomyces macrogynus (strain ATCC 38327)</name>
    <name type="common">Allomyces javanicus var. macrogynus</name>
    <dbReference type="NCBI Taxonomy" id="578462"/>
    <lineage>
        <taxon>Eukaryota</taxon>
        <taxon>Fungi</taxon>
        <taxon>Fungi incertae sedis</taxon>
        <taxon>Blastocladiomycota</taxon>
        <taxon>Blastocladiomycetes</taxon>
        <taxon>Blastocladiales</taxon>
        <taxon>Blastocladiaceae</taxon>
        <taxon>Allomyces</taxon>
    </lineage>
</organism>
<dbReference type="OrthoDB" id="13598at2759"/>
<gene>
    <name evidence="17" type="ORF">AMAG_01346</name>
</gene>
<evidence type="ECO:0000256" key="9">
    <source>
        <dbReference type="ARBA" id="ARBA00022792"/>
    </source>
</evidence>
<dbReference type="Pfam" id="PF05347">
    <property type="entry name" value="Complex1_LYR"/>
    <property type="match status" value="1"/>
</dbReference>
<dbReference type="Proteomes" id="UP000054350">
    <property type="component" value="Unassembled WGS sequence"/>
</dbReference>
<reference evidence="17 18" key="1">
    <citation type="submission" date="2009-11" db="EMBL/GenBank/DDBJ databases">
        <title>Annotation of Allomyces macrogynus ATCC 38327.</title>
        <authorList>
            <consortium name="The Broad Institute Genome Sequencing Platform"/>
            <person name="Russ C."/>
            <person name="Cuomo C."/>
            <person name="Burger G."/>
            <person name="Gray M.W."/>
            <person name="Holland P.W.H."/>
            <person name="King N."/>
            <person name="Lang F.B.F."/>
            <person name="Roger A.J."/>
            <person name="Ruiz-Trillo I."/>
            <person name="Young S.K."/>
            <person name="Zeng Q."/>
            <person name="Gargeya S."/>
            <person name="Fitzgerald M."/>
            <person name="Haas B."/>
            <person name="Abouelleil A."/>
            <person name="Alvarado L."/>
            <person name="Arachchi H.M."/>
            <person name="Berlin A."/>
            <person name="Chapman S.B."/>
            <person name="Gearin G."/>
            <person name="Goldberg J."/>
            <person name="Griggs A."/>
            <person name="Gujja S."/>
            <person name="Hansen M."/>
            <person name="Heiman D."/>
            <person name="Howarth C."/>
            <person name="Larimer J."/>
            <person name="Lui A."/>
            <person name="MacDonald P.J.P."/>
            <person name="McCowen C."/>
            <person name="Montmayeur A."/>
            <person name="Murphy C."/>
            <person name="Neiman D."/>
            <person name="Pearson M."/>
            <person name="Priest M."/>
            <person name="Roberts A."/>
            <person name="Saif S."/>
            <person name="Shea T."/>
            <person name="Sisk P."/>
            <person name="Stolte C."/>
            <person name="Sykes S."/>
            <person name="Wortman J."/>
            <person name="Nusbaum C."/>
            <person name="Birren B."/>
        </authorList>
    </citation>
    <scope>NUCLEOTIDE SEQUENCE [LARGE SCALE GENOMIC DNA]</scope>
    <source>
        <strain evidence="17 18">ATCC 38327</strain>
    </source>
</reference>
<keyword evidence="12" id="KW-0496">Mitochondrion</keyword>
<evidence type="ECO:0000256" key="13">
    <source>
        <dbReference type="ARBA" id="ARBA00023136"/>
    </source>
</evidence>
<evidence type="ECO:0000313" key="18">
    <source>
        <dbReference type="Proteomes" id="UP000054350"/>
    </source>
</evidence>
<evidence type="ECO:0000256" key="4">
    <source>
        <dbReference type="ARBA" id="ARBA00011790"/>
    </source>
</evidence>
<dbReference type="InterPro" id="IPR033034">
    <property type="entry name" value="NDUFB9"/>
</dbReference>
<feature type="domain" description="Complex 1 LYR protein" evidence="16">
    <location>
        <begin position="14"/>
        <end position="70"/>
    </location>
</feature>
<proteinExistence type="inferred from homology"/>
<sequence>MSSPAAYSPHVIYVRQLFRRALRTAQDWSTTREGFRQTCIDIRYQFEANRNVHNPKQLAAVLAGAEKDLKDMAHPEPYRYPTSPFGSKYERNVPVPKEIAENGFGDYVDPATKYGRFERNFINV</sequence>
<dbReference type="AlphaFoldDB" id="A0A0L0RZI6"/>
<dbReference type="STRING" id="578462.A0A0L0RZI6"/>
<dbReference type="PANTHER" id="PTHR12868">
    <property type="entry name" value="NADH-UBIQUINONE OXIDOREDUCTASE B22 SUBUNIT"/>
    <property type="match status" value="1"/>
</dbReference>
<dbReference type="InterPro" id="IPR008011">
    <property type="entry name" value="Complex1_LYR_dom"/>
</dbReference>
<comment type="similarity">
    <text evidence="3">Belongs to the complex I LYR family.</text>
</comment>
<dbReference type="eggNOG" id="ENOG502S7CC">
    <property type="taxonomic scope" value="Eukaryota"/>
</dbReference>
<keyword evidence="7" id="KW-0597">Phosphoprotein</keyword>
<comment type="function">
    <text evidence="1">Accessory subunit of the mitochondrial membrane respiratory chain NADH dehydrogenase (Complex I), that is believed to be not involved in catalysis. Complex I functions in the transfer of electrons from NADH to the respiratory chain. The immediate electron acceptor for the enzyme is believed to be ubiquinone.</text>
</comment>
<keyword evidence="13" id="KW-0472">Membrane</keyword>
<keyword evidence="11" id="KW-0007">Acetylation</keyword>
<accession>A0A0L0RZI6</accession>
<protein>
    <recommendedName>
        <fullName evidence="5">NADH dehydrogenase [ubiquinone] 1 beta subcomplex subunit 9</fullName>
    </recommendedName>
    <alternativeName>
        <fullName evidence="14">Complex I-B22</fullName>
    </alternativeName>
    <alternativeName>
        <fullName evidence="15">NADH-ubiquinone oxidoreductase B22 subunit</fullName>
    </alternativeName>
</protein>
<keyword evidence="18" id="KW-1185">Reference proteome</keyword>
<dbReference type="InterPro" id="IPR045292">
    <property type="entry name" value="Complex1_LYR_NDUFB9_LYRM3"/>
</dbReference>
<name>A0A0L0RZI6_ALLM3</name>
<evidence type="ECO:0000259" key="16">
    <source>
        <dbReference type="Pfam" id="PF05347"/>
    </source>
</evidence>
<dbReference type="CDD" id="cd20263">
    <property type="entry name" value="Complex1_LYR_NDUFB9_LYRM3"/>
    <property type="match status" value="1"/>
</dbReference>
<reference evidence="18" key="2">
    <citation type="submission" date="2009-11" db="EMBL/GenBank/DDBJ databases">
        <title>The Genome Sequence of Allomyces macrogynus strain ATCC 38327.</title>
        <authorList>
            <consortium name="The Broad Institute Genome Sequencing Platform"/>
            <person name="Russ C."/>
            <person name="Cuomo C."/>
            <person name="Shea T."/>
            <person name="Young S.K."/>
            <person name="Zeng Q."/>
            <person name="Koehrsen M."/>
            <person name="Haas B."/>
            <person name="Borodovsky M."/>
            <person name="Guigo R."/>
            <person name="Alvarado L."/>
            <person name="Berlin A."/>
            <person name="Borenstein D."/>
            <person name="Chen Z."/>
            <person name="Engels R."/>
            <person name="Freedman E."/>
            <person name="Gellesch M."/>
            <person name="Goldberg J."/>
            <person name="Griggs A."/>
            <person name="Gujja S."/>
            <person name="Heiman D."/>
            <person name="Hepburn T."/>
            <person name="Howarth C."/>
            <person name="Jen D."/>
            <person name="Larson L."/>
            <person name="Lewis B."/>
            <person name="Mehta T."/>
            <person name="Park D."/>
            <person name="Pearson M."/>
            <person name="Roberts A."/>
            <person name="Saif S."/>
            <person name="Shenoy N."/>
            <person name="Sisk P."/>
            <person name="Stolte C."/>
            <person name="Sykes S."/>
            <person name="Walk T."/>
            <person name="White J."/>
            <person name="Yandava C."/>
            <person name="Burger G."/>
            <person name="Gray M.W."/>
            <person name="Holland P.W.H."/>
            <person name="King N."/>
            <person name="Lang F.B.F."/>
            <person name="Roger A.J."/>
            <person name="Ruiz-Trillo I."/>
            <person name="Lander E."/>
            <person name="Nusbaum C."/>
        </authorList>
    </citation>
    <scope>NUCLEOTIDE SEQUENCE [LARGE SCALE GENOMIC DNA]</scope>
    <source>
        <strain evidence="18">ATCC 38327</strain>
    </source>
</reference>
<evidence type="ECO:0000256" key="10">
    <source>
        <dbReference type="ARBA" id="ARBA00022982"/>
    </source>
</evidence>
<evidence type="ECO:0000313" key="17">
    <source>
        <dbReference type="EMBL" id="KNE55454.1"/>
    </source>
</evidence>
<evidence type="ECO:0000256" key="12">
    <source>
        <dbReference type="ARBA" id="ARBA00023128"/>
    </source>
</evidence>
<keyword evidence="9" id="KW-0999">Mitochondrion inner membrane</keyword>
<evidence type="ECO:0000256" key="7">
    <source>
        <dbReference type="ARBA" id="ARBA00022553"/>
    </source>
</evidence>
<evidence type="ECO:0000256" key="14">
    <source>
        <dbReference type="ARBA" id="ARBA00030192"/>
    </source>
</evidence>